<gene>
    <name evidence="2" type="ORF">ACFFX0_33350</name>
</gene>
<dbReference type="EMBL" id="JBHMFI010000029">
    <property type="protein sequence ID" value="MFB9075778.1"/>
    <property type="molecule type" value="Genomic_DNA"/>
</dbReference>
<protein>
    <submittedName>
        <fullName evidence="2">Uncharacterized protein</fullName>
    </submittedName>
</protein>
<keyword evidence="3" id="KW-1185">Reference proteome</keyword>
<name>A0ABV5GBC2_9MICC</name>
<comment type="caution">
    <text evidence="2">The sequence shown here is derived from an EMBL/GenBank/DDBJ whole genome shotgun (WGS) entry which is preliminary data.</text>
</comment>
<accession>A0ABV5GBC2</accession>
<organism evidence="2 3">
    <name type="scientific">Citricoccus parietis</name>
    <dbReference type="NCBI Taxonomy" id="592307"/>
    <lineage>
        <taxon>Bacteria</taxon>
        <taxon>Bacillati</taxon>
        <taxon>Actinomycetota</taxon>
        <taxon>Actinomycetes</taxon>
        <taxon>Micrococcales</taxon>
        <taxon>Micrococcaceae</taxon>
        <taxon>Citricoccus</taxon>
    </lineage>
</organism>
<proteinExistence type="predicted"/>
<dbReference type="Proteomes" id="UP001589575">
    <property type="component" value="Unassembled WGS sequence"/>
</dbReference>
<reference evidence="2 3" key="1">
    <citation type="submission" date="2024-09" db="EMBL/GenBank/DDBJ databases">
        <authorList>
            <person name="Sun Q."/>
            <person name="Mori K."/>
        </authorList>
    </citation>
    <scope>NUCLEOTIDE SEQUENCE [LARGE SCALE GENOMIC DNA]</scope>
    <source>
        <strain evidence="2 3">CCM 7609</strain>
    </source>
</reference>
<sequence length="58" mass="6204">MSGATRTPSASEICSSSSRRRVSIRCSSESRGNEGDSMTSIIARTVRPVHFEILAAGF</sequence>
<evidence type="ECO:0000313" key="3">
    <source>
        <dbReference type="Proteomes" id="UP001589575"/>
    </source>
</evidence>
<evidence type="ECO:0000313" key="2">
    <source>
        <dbReference type="EMBL" id="MFB9075778.1"/>
    </source>
</evidence>
<feature type="region of interest" description="Disordered" evidence="1">
    <location>
        <begin position="1"/>
        <end position="39"/>
    </location>
</feature>
<evidence type="ECO:0000256" key="1">
    <source>
        <dbReference type="SAM" id="MobiDB-lite"/>
    </source>
</evidence>